<evidence type="ECO:0000313" key="2">
    <source>
        <dbReference type="Proteomes" id="UP001057279"/>
    </source>
</evidence>
<name>A0ACB9UHN4_9CETA</name>
<accession>A0ACB9UHN4</accession>
<evidence type="ECO:0000313" key="1">
    <source>
        <dbReference type="EMBL" id="KAI4570994.1"/>
    </source>
</evidence>
<gene>
    <name evidence="1" type="ORF">MJG53_013100</name>
</gene>
<sequence length="165" mass="18360">MAVVVNVLDSLLVPEQAFSSCGQLGLFFVAPEKHSKDEIVFQLALEQFMSNKHYSEKSTLKEKWEASGGDLEKFAEDLHDDCTKLPDLVRVRMQGQEALFSENMPLKEVIFHLTNQLSTGGMNMGTPSWTVQDTSLETGQRFQNLLCTYGPHPESLPGGPGKLRS</sequence>
<dbReference type="EMBL" id="CM043041">
    <property type="protein sequence ID" value="KAI4570994.1"/>
    <property type="molecule type" value="Genomic_DNA"/>
</dbReference>
<protein>
    <submittedName>
        <fullName evidence="1">Uncharacterized protein</fullName>
    </submittedName>
</protein>
<proteinExistence type="predicted"/>
<dbReference type="Proteomes" id="UP001057279">
    <property type="component" value="Linkage Group LG16"/>
</dbReference>
<reference evidence="1" key="1">
    <citation type="submission" date="2022-03" db="EMBL/GenBank/DDBJ databases">
        <title>Genomic analyses of argali, domestic sheep and their hybrids provide insights into chromosomal evolution, heterosis and genetic basis of agronomic traits.</title>
        <authorList>
            <person name="Li M."/>
        </authorList>
    </citation>
    <scope>NUCLEOTIDE SEQUENCE</scope>
    <source>
        <strain evidence="1">F1 hybrid</strain>
    </source>
</reference>
<comment type="caution">
    <text evidence="1">The sequence shown here is derived from an EMBL/GenBank/DDBJ whole genome shotgun (WGS) entry which is preliminary data.</text>
</comment>
<keyword evidence="2" id="KW-1185">Reference proteome</keyword>
<organism evidence="1 2">
    <name type="scientific">Ovis ammon polii x Ovis aries</name>
    <dbReference type="NCBI Taxonomy" id="2918886"/>
    <lineage>
        <taxon>Eukaryota</taxon>
        <taxon>Metazoa</taxon>
        <taxon>Chordata</taxon>
        <taxon>Craniata</taxon>
        <taxon>Vertebrata</taxon>
        <taxon>Euteleostomi</taxon>
        <taxon>Mammalia</taxon>
        <taxon>Eutheria</taxon>
        <taxon>Laurasiatheria</taxon>
        <taxon>Artiodactyla</taxon>
        <taxon>Ruminantia</taxon>
        <taxon>Pecora</taxon>
        <taxon>Bovidae</taxon>
        <taxon>Caprinae</taxon>
        <taxon>Ovis</taxon>
    </lineage>
</organism>